<protein>
    <submittedName>
        <fullName evidence="3">Helix-turn-helix domain-containing protein</fullName>
    </submittedName>
</protein>
<evidence type="ECO:0000313" key="3">
    <source>
        <dbReference type="EMBL" id="USG68192.1"/>
    </source>
</evidence>
<organism evidence="3 4">
    <name type="scientific">Brevibacillus ruminantium</name>
    <dbReference type="NCBI Taxonomy" id="2950604"/>
    <lineage>
        <taxon>Bacteria</taxon>
        <taxon>Bacillati</taxon>
        <taxon>Bacillota</taxon>
        <taxon>Bacilli</taxon>
        <taxon>Bacillales</taxon>
        <taxon>Paenibacillaceae</taxon>
        <taxon>Brevibacillus</taxon>
    </lineage>
</organism>
<dbReference type="RefSeq" id="WP_251875639.1">
    <property type="nucleotide sequence ID" value="NZ_CP098755.1"/>
</dbReference>
<sequence>MRTLQLLQDYLFQTWGLMEIAIWVKTKRDRHLRLLLSTEEHPPKQPEARVLPTVKKHAFSSAPRAFPVSYDTGYLAEPPYIYLFISLEEESCALIRLTDEVRSNQSWKPSWESLDVTWLFFRLLESEETIYSTNYVLSKTMESTRSISSSLDLDRVIHDVIRNTLSVIPAADAGLLHMYDPKLERLVPRAAVGFRESVIHCFRLQVGESIAGKVFQDGQPRIFHTQQEVQAGMADLSLENYEHLNDAKELRHLHGLMSVPISRGDQRIGVLVIHQFHQENFFLNSDLQLLQDVAHLTAIALDNARLYADTKAALEQTAQLGKELQLKHNDLVKRTEIHEALKNLSLKNKGAAAIIHALGRMVGQEILLYDALEQQVHSSHKRPAIEMILSWDELNILMPSRRHPLWVTARDNAESRDFSFCFFPLLNGSVFLGCLAVRSDRLILSDLERLTIEQGTAIITLELVKKQSLSSVFFKRSHDFFQHLLTSKGTELTSQAQSFGLIPGATYLCVHGVLLRCYDLARQEAHIHRIVTRWKQLFAGSEVITYGFHNQLTMLVDVQAHPHLRTITERMSEYVTEWNQHEDCLLAVGVGGAYSGLEAIAKSFEEAKKAVQYLNNRNRSGVVRYDELGVNQLMINQTPEDMQAFVRDVFRPFWEHHERYAELEKTLLTYIKCSLSANQTASELHIHINTLYQRLRKIESLLRIDLKQPEDLLKIQLACHLRSETAGTL</sequence>
<dbReference type="InterPro" id="IPR029016">
    <property type="entry name" value="GAF-like_dom_sf"/>
</dbReference>
<dbReference type="InterPro" id="IPR025736">
    <property type="entry name" value="PucR_C-HTH_dom"/>
</dbReference>
<proteinExistence type="inferred from homology"/>
<accession>A0ABY4WQ32</accession>
<dbReference type="InterPro" id="IPR003018">
    <property type="entry name" value="GAF"/>
</dbReference>
<dbReference type="PANTHER" id="PTHR33744:SF1">
    <property type="entry name" value="DNA-BINDING TRANSCRIPTIONAL ACTIVATOR ADER"/>
    <property type="match status" value="1"/>
</dbReference>
<gene>
    <name evidence="3" type="ORF">NDK47_13290</name>
</gene>
<dbReference type="Gene3D" id="3.30.450.40">
    <property type="match status" value="1"/>
</dbReference>
<keyword evidence="4" id="KW-1185">Reference proteome</keyword>
<evidence type="ECO:0000259" key="2">
    <source>
        <dbReference type="SMART" id="SM00065"/>
    </source>
</evidence>
<dbReference type="PANTHER" id="PTHR33744">
    <property type="entry name" value="CARBOHYDRATE DIACID REGULATOR"/>
    <property type="match status" value="1"/>
</dbReference>
<evidence type="ECO:0000313" key="4">
    <source>
        <dbReference type="Proteomes" id="UP001056500"/>
    </source>
</evidence>
<dbReference type="SMART" id="SM00065">
    <property type="entry name" value="GAF"/>
    <property type="match status" value="1"/>
</dbReference>
<dbReference type="Pfam" id="PF13556">
    <property type="entry name" value="HTH_30"/>
    <property type="match status" value="1"/>
</dbReference>
<feature type="domain" description="GAF" evidence="2">
    <location>
        <begin position="148"/>
        <end position="311"/>
    </location>
</feature>
<dbReference type="SUPFAM" id="SSF55781">
    <property type="entry name" value="GAF domain-like"/>
    <property type="match status" value="1"/>
</dbReference>
<dbReference type="InterPro" id="IPR042070">
    <property type="entry name" value="PucR_C-HTH_sf"/>
</dbReference>
<comment type="similarity">
    <text evidence="1">Belongs to the CdaR family.</text>
</comment>
<dbReference type="Pfam" id="PF17853">
    <property type="entry name" value="GGDEF_2"/>
    <property type="match status" value="1"/>
</dbReference>
<dbReference type="Pfam" id="PF13185">
    <property type="entry name" value="GAF_2"/>
    <property type="match status" value="1"/>
</dbReference>
<dbReference type="Gene3D" id="1.10.10.2840">
    <property type="entry name" value="PucR C-terminal helix-turn-helix domain"/>
    <property type="match status" value="1"/>
</dbReference>
<dbReference type="EMBL" id="CP098755">
    <property type="protein sequence ID" value="USG68192.1"/>
    <property type="molecule type" value="Genomic_DNA"/>
</dbReference>
<dbReference type="InterPro" id="IPR051448">
    <property type="entry name" value="CdaR-like_regulators"/>
</dbReference>
<name>A0ABY4WQ32_9BACL</name>
<reference evidence="3" key="1">
    <citation type="submission" date="2022-06" db="EMBL/GenBank/DDBJ databases">
        <title>Genome sequencing of Brevibacillus sp. BB3-R1.</title>
        <authorList>
            <person name="Heo J."/>
            <person name="Lee D."/>
            <person name="Won M."/>
            <person name="Han B.-H."/>
            <person name="Hong S.-B."/>
            <person name="Kwon S.-W."/>
        </authorList>
    </citation>
    <scope>NUCLEOTIDE SEQUENCE</scope>
    <source>
        <strain evidence="3">BB3-R1</strain>
    </source>
</reference>
<evidence type="ECO:0000256" key="1">
    <source>
        <dbReference type="ARBA" id="ARBA00006754"/>
    </source>
</evidence>
<dbReference type="InterPro" id="IPR041522">
    <property type="entry name" value="CdaR_GGDEF"/>
</dbReference>
<dbReference type="Proteomes" id="UP001056500">
    <property type="component" value="Chromosome"/>
</dbReference>